<keyword evidence="2" id="KW-1185">Reference proteome</keyword>
<evidence type="ECO:0000256" key="1">
    <source>
        <dbReference type="SAM" id="MobiDB-lite"/>
    </source>
</evidence>
<name>A0A5S6QKM3_TRIMR</name>
<dbReference type="Proteomes" id="UP000046395">
    <property type="component" value="Unassembled WGS sequence"/>
</dbReference>
<reference evidence="3" key="1">
    <citation type="submission" date="2019-12" db="UniProtKB">
        <authorList>
            <consortium name="WormBaseParasite"/>
        </authorList>
    </citation>
    <scope>IDENTIFICATION</scope>
</reference>
<protein>
    <submittedName>
        <fullName evidence="3">Uncharacterized protein</fullName>
    </submittedName>
</protein>
<dbReference type="AlphaFoldDB" id="A0A5S6QKM3"/>
<dbReference type="WBParaSite" id="TMUE_2000007719.1">
    <property type="protein sequence ID" value="TMUE_2000007719.1"/>
    <property type="gene ID" value="WBGene00299987"/>
</dbReference>
<proteinExistence type="predicted"/>
<evidence type="ECO:0000313" key="3">
    <source>
        <dbReference type="WBParaSite" id="TMUE_2000007719.1"/>
    </source>
</evidence>
<evidence type="ECO:0000313" key="2">
    <source>
        <dbReference type="Proteomes" id="UP000046395"/>
    </source>
</evidence>
<feature type="region of interest" description="Disordered" evidence="1">
    <location>
        <begin position="95"/>
        <end position="122"/>
    </location>
</feature>
<sequence length="148" mass="15765">MGPNGAKLRLETQSCGPSIAIDKQDAEQGAPANDRFALARLRKLPAAGAKGSKGRALVLTGSKRRLRWTPTEGRKGKDDGRTLVASRFGRGLGATYRAKNGSADGHRAEGQGNNGAFLRNNRHNSRQLADRLASLASQKSRLYVGGRA</sequence>
<organism evidence="2 3">
    <name type="scientific">Trichuris muris</name>
    <name type="common">Mouse whipworm</name>
    <dbReference type="NCBI Taxonomy" id="70415"/>
    <lineage>
        <taxon>Eukaryota</taxon>
        <taxon>Metazoa</taxon>
        <taxon>Ecdysozoa</taxon>
        <taxon>Nematoda</taxon>
        <taxon>Enoplea</taxon>
        <taxon>Dorylaimia</taxon>
        <taxon>Trichinellida</taxon>
        <taxon>Trichuridae</taxon>
        <taxon>Trichuris</taxon>
    </lineage>
</organism>
<accession>A0A5S6QKM3</accession>